<proteinExistence type="predicted"/>
<sequence length="191" mass="21219">MSSKRSGFRLARVAKLASDCPDSAAIALRRRPKRLRNGIISLPPMLDKPAMLATSRFDKDPNYSHKLCHHIKRRVCVAAFDLRDIWSGASRQLGELRLRQSALPTQSLEASAEQRCRWQPDVIGDDHSWHKALLSKITADGLAESSLSRRRFGHTHPADHRRPFTPVFACLSASAIRSSVCQAGAASIQLC</sequence>
<organism evidence="1 2">
    <name type="scientific">Diploscapter pachys</name>
    <dbReference type="NCBI Taxonomy" id="2018661"/>
    <lineage>
        <taxon>Eukaryota</taxon>
        <taxon>Metazoa</taxon>
        <taxon>Ecdysozoa</taxon>
        <taxon>Nematoda</taxon>
        <taxon>Chromadorea</taxon>
        <taxon>Rhabditida</taxon>
        <taxon>Rhabditina</taxon>
        <taxon>Rhabditomorpha</taxon>
        <taxon>Rhabditoidea</taxon>
        <taxon>Rhabditidae</taxon>
        <taxon>Diploscapter</taxon>
    </lineage>
</organism>
<dbReference type="AlphaFoldDB" id="A0A2A2K1L1"/>
<dbReference type="Proteomes" id="UP000218231">
    <property type="component" value="Unassembled WGS sequence"/>
</dbReference>
<comment type="caution">
    <text evidence="1">The sequence shown here is derived from an EMBL/GenBank/DDBJ whole genome shotgun (WGS) entry which is preliminary data.</text>
</comment>
<evidence type="ECO:0000313" key="2">
    <source>
        <dbReference type="Proteomes" id="UP000218231"/>
    </source>
</evidence>
<gene>
    <name evidence="1" type="ORF">WR25_02678</name>
</gene>
<keyword evidence="2" id="KW-1185">Reference proteome</keyword>
<protein>
    <submittedName>
        <fullName evidence="1">Uncharacterized protein</fullName>
    </submittedName>
</protein>
<reference evidence="1 2" key="1">
    <citation type="journal article" date="2017" name="Curr. Biol.">
        <title>Genome architecture and evolution of a unichromosomal asexual nematode.</title>
        <authorList>
            <person name="Fradin H."/>
            <person name="Zegar C."/>
            <person name="Gutwein M."/>
            <person name="Lucas J."/>
            <person name="Kovtun M."/>
            <person name="Corcoran D."/>
            <person name="Baugh L.R."/>
            <person name="Kiontke K."/>
            <person name="Gunsalus K."/>
            <person name="Fitch D.H."/>
            <person name="Piano F."/>
        </authorList>
    </citation>
    <scope>NUCLEOTIDE SEQUENCE [LARGE SCALE GENOMIC DNA]</scope>
    <source>
        <strain evidence="1">PF1309</strain>
    </source>
</reference>
<accession>A0A2A2K1L1</accession>
<name>A0A2A2K1L1_9BILA</name>
<dbReference type="EMBL" id="LIAE01009882">
    <property type="protein sequence ID" value="PAV67808.1"/>
    <property type="molecule type" value="Genomic_DNA"/>
</dbReference>
<evidence type="ECO:0000313" key="1">
    <source>
        <dbReference type="EMBL" id="PAV67808.1"/>
    </source>
</evidence>